<gene>
    <name evidence="4" type="ORF">CCACVL1_27852</name>
</gene>
<dbReference type="Pfam" id="PF14223">
    <property type="entry name" value="Retrotran_gag_2"/>
    <property type="match status" value="1"/>
</dbReference>
<dbReference type="AlphaFoldDB" id="A0A1R3G8F0"/>
<evidence type="ECO:0000256" key="2">
    <source>
        <dbReference type="SAM" id="MobiDB-lite"/>
    </source>
</evidence>
<evidence type="ECO:0000313" key="5">
    <source>
        <dbReference type="Proteomes" id="UP000188268"/>
    </source>
</evidence>
<dbReference type="InterPro" id="IPR027417">
    <property type="entry name" value="P-loop_NTPase"/>
</dbReference>
<keyword evidence="1" id="KW-0611">Plant defense</keyword>
<dbReference type="EMBL" id="AWWV01014985">
    <property type="protein sequence ID" value="OMO54374.1"/>
    <property type="molecule type" value="Genomic_DNA"/>
</dbReference>
<feature type="region of interest" description="Disordered" evidence="2">
    <location>
        <begin position="461"/>
        <end position="533"/>
    </location>
</feature>
<dbReference type="PANTHER" id="PTHR47481">
    <property type="match status" value="1"/>
</dbReference>
<accession>A0A1R3G8F0</accession>
<dbReference type="STRING" id="210143.A0A1R3G8F0"/>
<dbReference type="Proteomes" id="UP000188268">
    <property type="component" value="Unassembled WGS sequence"/>
</dbReference>
<protein>
    <submittedName>
        <fullName evidence="4">NB-ARC domain-containing protein</fullName>
    </submittedName>
</protein>
<dbReference type="OrthoDB" id="664960at2759"/>
<dbReference type="SUPFAM" id="SSF52540">
    <property type="entry name" value="P-loop containing nucleoside triphosphate hydrolases"/>
    <property type="match status" value="1"/>
</dbReference>
<proteinExistence type="predicted"/>
<dbReference type="Gene3D" id="3.40.50.300">
    <property type="entry name" value="P-loop containing nucleotide triphosphate hydrolases"/>
    <property type="match status" value="1"/>
</dbReference>
<evidence type="ECO:0000313" key="4">
    <source>
        <dbReference type="EMBL" id="OMO54374.1"/>
    </source>
</evidence>
<feature type="region of interest" description="Disordered" evidence="2">
    <location>
        <begin position="267"/>
        <end position="295"/>
    </location>
</feature>
<feature type="domain" description="Retrovirus-related Pol polyprotein from transposon TNT 1-94-like beta-barrel" evidence="3">
    <location>
        <begin position="596"/>
        <end position="674"/>
    </location>
</feature>
<feature type="compositionally biased region" description="Basic and acidic residues" evidence="2">
    <location>
        <begin position="515"/>
        <end position="524"/>
    </location>
</feature>
<feature type="compositionally biased region" description="Low complexity" evidence="2">
    <location>
        <begin position="464"/>
        <end position="488"/>
    </location>
</feature>
<evidence type="ECO:0000256" key="1">
    <source>
        <dbReference type="ARBA" id="ARBA00022821"/>
    </source>
</evidence>
<keyword evidence="5" id="KW-1185">Reference proteome</keyword>
<evidence type="ECO:0000259" key="3">
    <source>
        <dbReference type="Pfam" id="PF22936"/>
    </source>
</evidence>
<organism evidence="4 5">
    <name type="scientific">Corchorus capsularis</name>
    <name type="common">Jute</name>
    <dbReference type="NCBI Taxonomy" id="210143"/>
    <lineage>
        <taxon>Eukaryota</taxon>
        <taxon>Viridiplantae</taxon>
        <taxon>Streptophyta</taxon>
        <taxon>Embryophyta</taxon>
        <taxon>Tracheophyta</taxon>
        <taxon>Spermatophyta</taxon>
        <taxon>Magnoliopsida</taxon>
        <taxon>eudicotyledons</taxon>
        <taxon>Gunneridae</taxon>
        <taxon>Pentapetalae</taxon>
        <taxon>rosids</taxon>
        <taxon>malvids</taxon>
        <taxon>Malvales</taxon>
        <taxon>Malvaceae</taxon>
        <taxon>Grewioideae</taxon>
        <taxon>Apeibeae</taxon>
        <taxon>Corchorus</taxon>
    </lineage>
</organism>
<dbReference type="GO" id="GO:0043531">
    <property type="term" value="F:ADP binding"/>
    <property type="evidence" value="ECO:0007669"/>
    <property type="project" value="InterPro"/>
</dbReference>
<dbReference type="InterPro" id="IPR054722">
    <property type="entry name" value="PolX-like_BBD"/>
</dbReference>
<dbReference type="Gramene" id="OMO54374">
    <property type="protein sequence ID" value="OMO54374"/>
    <property type="gene ID" value="CCACVL1_27852"/>
</dbReference>
<dbReference type="Pfam" id="PF22936">
    <property type="entry name" value="Pol_BBD"/>
    <property type="match status" value="1"/>
</dbReference>
<sequence length="761" mass="85068">MGNFFSIPIPGNDTVFSPCWDYMLGQVSYTRKLEEYLEALIVETTKLKAQRDDVKQIVDVAQKQLMKPLSAVKVWLSRVHTVVAEADELIEAGPREIQRLCFAGCFSKDFNYMSSYRFGKQVARKLQELVDLKKEGVFERVAEYEPTPPVDVRPTEPTVGLESTLITVWRMLKENDVGIIGLHGLGGVGKTTLLTQINNKLSNTNLGFDVVVWVLVSKDHLIEKVQEKICEKVGLPSELWKNKSSDDKTILISRILRKNNDLISYVDGTISPPPKPTETTSKSSDKSSEQSSTISYSEWQKKDQFVLSCLKATLSPSAQAQVLGLTSSRQVWTTLETIFNQQCQAKLDLLRDELQSINKGSMSIEEYLAKIKSIADNLAAINNPISDSELVTRTLNGLPHTMEYQPIVVAIENRENPISFNDLKARLLVHEQRLKRMQALSPQPLLSTGSSHDTALVTRQSYHGYQNRGGQRNNNRGGRRGGQNNQRYDNQRYDNRDSRSFSRFGTPKYDTQFPTHRDNRDNRNFPRPQYGNRGPLRCQICNQSDHTAVTCGYRYNKADQNLSTSFAGLHLSSATSHDGFPSTSSTSIGANGEPIWLADSGATSHMTSNPSLLQQSTLYSGNDGVYIGDGKSLRISHIGDSSLCIGSSKFSLTNILFVPELKENLLSIAQFTKDNNCGFFLFPWGFVIKDLRTGKVLLDGPVKGNLYMIPVKAAEKVVTKQLEQKQKQALFGGNNSDVSGVTWHRRLGHPAGKIISQLHFF</sequence>
<dbReference type="GO" id="GO:0006952">
    <property type="term" value="P:defense response"/>
    <property type="evidence" value="ECO:0007669"/>
    <property type="project" value="UniProtKB-KW"/>
</dbReference>
<reference evidence="4 5" key="1">
    <citation type="submission" date="2013-09" db="EMBL/GenBank/DDBJ databases">
        <title>Corchorus capsularis genome sequencing.</title>
        <authorList>
            <person name="Alam M."/>
            <person name="Haque M.S."/>
            <person name="Islam M.S."/>
            <person name="Emdad E.M."/>
            <person name="Islam M.M."/>
            <person name="Ahmed B."/>
            <person name="Halim A."/>
            <person name="Hossen Q.M.M."/>
            <person name="Hossain M.Z."/>
            <person name="Ahmed R."/>
            <person name="Khan M.M."/>
            <person name="Islam R."/>
            <person name="Rashid M.M."/>
            <person name="Khan S.A."/>
            <person name="Rahman M.S."/>
            <person name="Alam M."/>
        </authorList>
    </citation>
    <scope>NUCLEOTIDE SEQUENCE [LARGE SCALE GENOMIC DNA]</scope>
    <source>
        <strain evidence="5">cv. CVL-1</strain>
        <tissue evidence="4">Whole seedling</tissue>
    </source>
</reference>
<feature type="compositionally biased region" description="Basic and acidic residues" evidence="2">
    <location>
        <begin position="489"/>
        <end position="500"/>
    </location>
</feature>
<dbReference type="PANTHER" id="PTHR47481:SF22">
    <property type="entry name" value="RETROTRANSPOSON GAG DOMAIN-CONTAINING PROTEIN"/>
    <property type="match status" value="1"/>
</dbReference>
<dbReference type="FunFam" id="3.40.50.300:FF:001091">
    <property type="entry name" value="Probable disease resistance protein At1g61300"/>
    <property type="match status" value="1"/>
</dbReference>
<name>A0A1R3G8F0_COCAP</name>
<comment type="caution">
    <text evidence="4">The sequence shown here is derived from an EMBL/GenBank/DDBJ whole genome shotgun (WGS) entry which is preliminary data.</text>
</comment>